<dbReference type="InterPro" id="IPR002110">
    <property type="entry name" value="Ankyrin_rpt"/>
</dbReference>
<proteinExistence type="predicted"/>
<accession>A0A3M7R159</accession>
<dbReference type="SUPFAM" id="SSF48403">
    <property type="entry name" value="Ankyrin repeat"/>
    <property type="match status" value="1"/>
</dbReference>
<evidence type="ECO:0000256" key="2">
    <source>
        <dbReference type="ARBA" id="ARBA00023043"/>
    </source>
</evidence>
<dbReference type="PANTHER" id="PTHR24171">
    <property type="entry name" value="ANKYRIN REPEAT DOMAIN-CONTAINING PROTEIN 39-RELATED"/>
    <property type="match status" value="1"/>
</dbReference>
<feature type="repeat" description="ANK" evidence="3">
    <location>
        <begin position="19"/>
        <end position="51"/>
    </location>
</feature>
<dbReference type="AlphaFoldDB" id="A0A3M7R159"/>
<feature type="repeat" description="ANK" evidence="3">
    <location>
        <begin position="52"/>
        <end position="84"/>
    </location>
</feature>
<dbReference type="Gene3D" id="1.25.40.20">
    <property type="entry name" value="Ankyrin repeat-containing domain"/>
    <property type="match status" value="1"/>
</dbReference>
<dbReference type="PRINTS" id="PR01415">
    <property type="entry name" value="ANKYRIN"/>
</dbReference>
<gene>
    <name evidence="4" type="ORF">BpHYR1_046045</name>
</gene>
<name>A0A3M7R159_BRAPC</name>
<dbReference type="EMBL" id="REGN01004575">
    <property type="protein sequence ID" value="RNA16955.1"/>
    <property type="molecule type" value="Genomic_DNA"/>
</dbReference>
<sequence>MVTEMLNSAMFDVNCNDDKQRTCLHIACSRGYLDIVKLLLEYGANPNIRDCVSNLPIHLAIISSHVPVVTLLLEAGADIHSLDTNGKTVLHLAGTRLRWLLNDENHKASAKLKFEAIMIMNMIKEYLKRRKTSNTDLDLLADQLENSFNLDDINCLTKKLLNQFETFNISSDSFESDKQNLLNKSFHSFFGLNKLFQID</sequence>
<keyword evidence="1" id="KW-0677">Repeat</keyword>
<dbReference type="OrthoDB" id="496981at2759"/>
<evidence type="ECO:0000256" key="1">
    <source>
        <dbReference type="ARBA" id="ARBA00022737"/>
    </source>
</evidence>
<evidence type="ECO:0000313" key="5">
    <source>
        <dbReference type="Proteomes" id="UP000276133"/>
    </source>
</evidence>
<protein>
    <submittedName>
        <fullName evidence="4">Ankyrin repeat domain-containing 54</fullName>
    </submittedName>
</protein>
<comment type="caution">
    <text evidence="4">The sequence shown here is derived from an EMBL/GenBank/DDBJ whole genome shotgun (WGS) entry which is preliminary data.</text>
</comment>
<dbReference type="Pfam" id="PF12796">
    <property type="entry name" value="Ank_2"/>
    <property type="match status" value="1"/>
</dbReference>
<dbReference type="SMART" id="SM00248">
    <property type="entry name" value="ANK"/>
    <property type="match status" value="2"/>
</dbReference>
<keyword evidence="5" id="KW-1185">Reference proteome</keyword>
<dbReference type="InterPro" id="IPR036770">
    <property type="entry name" value="Ankyrin_rpt-contain_sf"/>
</dbReference>
<evidence type="ECO:0000313" key="4">
    <source>
        <dbReference type="EMBL" id="RNA16955.1"/>
    </source>
</evidence>
<dbReference type="Proteomes" id="UP000276133">
    <property type="component" value="Unassembled WGS sequence"/>
</dbReference>
<evidence type="ECO:0000256" key="3">
    <source>
        <dbReference type="PROSITE-ProRule" id="PRU00023"/>
    </source>
</evidence>
<organism evidence="4 5">
    <name type="scientific">Brachionus plicatilis</name>
    <name type="common">Marine rotifer</name>
    <name type="synonym">Brachionus muelleri</name>
    <dbReference type="NCBI Taxonomy" id="10195"/>
    <lineage>
        <taxon>Eukaryota</taxon>
        <taxon>Metazoa</taxon>
        <taxon>Spiralia</taxon>
        <taxon>Gnathifera</taxon>
        <taxon>Rotifera</taxon>
        <taxon>Eurotatoria</taxon>
        <taxon>Monogononta</taxon>
        <taxon>Pseudotrocha</taxon>
        <taxon>Ploima</taxon>
        <taxon>Brachionidae</taxon>
        <taxon>Brachionus</taxon>
    </lineage>
</organism>
<dbReference type="STRING" id="10195.A0A3M7R159"/>
<keyword evidence="2 3" id="KW-0040">ANK repeat</keyword>
<dbReference type="PANTHER" id="PTHR24171:SF9">
    <property type="entry name" value="ANKYRIN REPEAT DOMAIN-CONTAINING PROTEIN 39"/>
    <property type="match status" value="1"/>
</dbReference>
<dbReference type="PROSITE" id="PS50088">
    <property type="entry name" value="ANK_REPEAT"/>
    <property type="match status" value="2"/>
</dbReference>
<dbReference type="PROSITE" id="PS50297">
    <property type="entry name" value="ANK_REP_REGION"/>
    <property type="match status" value="2"/>
</dbReference>
<reference evidence="4 5" key="1">
    <citation type="journal article" date="2018" name="Sci. Rep.">
        <title>Genomic signatures of local adaptation to the degree of environmental predictability in rotifers.</title>
        <authorList>
            <person name="Franch-Gras L."/>
            <person name="Hahn C."/>
            <person name="Garcia-Roger E.M."/>
            <person name="Carmona M.J."/>
            <person name="Serra M."/>
            <person name="Gomez A."/>
        </authorList>
    </citation>
    <scope>NUCLEOTIDE SEQUENCE [LARGE SCALE GENOMIC DNA]</scope>
    <source>
        <strain evidence="4">HYR1</strain>
    </source>
</reference>